<protein>
    <recommendedName>
        <fullName evidence="4">Plasmid replication initiator protein</fullName>
    </recommendedName>
</protein>
<organism evidence="2 3">
    <name type="scientific">Nonomuraea jabiensis</name>
    <dbReference type="NCBI Taxonomy" id="882448"/>
    <lineage>
        <taxon>Bacteria</taxon>
        <taxon>Bacillati</taxon>
        <taxon>Actinomycetota</taxon>
        <taxon>Actinomycetes</taxon>
        <taxon>Streptosporangiales</taxon>
        <taxon>Streptosporangiaceae</taxon>
        <taxon>Nonomuraea</taxon>
    </lineage>
</organism>
<evidence type="ECO:0000313" key="3">
    <source>
        <dbReference type="Proteomes" id="UP000579153"/>
    </source>
</evidence>
<dbReference type="Pfam" id="PF20199">
    <property type="entry name" value="RepSA"/>
    <property type="match status" value="1"/>
</dbReference>
<feature type="region of interest" description="Disordered" evidence="1">
    <location>
        <begin position="1"/>
        <end position="38"/>
    </location>
</feature>
<gene>
    <name evidence="2" type="ORF">HD596_005407</name>
</gene>
<reference evidence="2 3" key="1">
    <citation type="submission" date="2020-08" db="EMBL/GenBank/DDBJ databases">
        <title>Sequencing the genomes of 1000 actinobacteria strains.</title>
        <authorList>
            <person name="Klenk H.-P."/>
        </authorList>
    </citation>
    <scope>NUCLEOTIDE SEQUENCE [LARGE SCALE GENOMIC DNA]</scope>
    <source>
        <strain evidence="2 3">DSM 45507</strain>
    </source>
</reference>
<comment type="caution">
    <text evidence="2">The sequence shown here is derived from an EMBL/GenBank/DDBJ whole genome shotgun (WGS) entry which is preliminary data.</text>
</comment>
<dbReference type="InterPro" id="IPR046828">
    <property type="entry name" value="RepSA"/>
</dbReference>
<feature type="compositionally biased region" description="Polar residues" evidence="1">
    <location>
        <begin position="533"/>
        <end position="542"/>
    </location>
</feature>
<sequence>MPTQLDTASALALTPGTVSPAPGVGANTETHLSSPFAHEPSQQIRTALQCAARPDYPAWLRHVESAAACTNPIRLHGHLATVDAGTGEILAHRHTSTLPDGVIYKACGNRRHTVCPACATTYQHDAYHLVRAGLVGGKTIPDSVRTHPAVFATLTAPSFGLVHTRDVRRCACRDKTRCTCRPTPCHARRDAPTCPHGTPLACWQRHAVGDEQLGRPLCADCYDHAHHVVWNHQAGELWRRTKQHAERHLNRLARQRGLPKIRLSHGKAAEYQARGAVHFHVLLRLDGIDPDMPDAIIAPPDGITADDVIAAVTLAVTTIVYTTDPHPTRPDGWRIAWGDQHEIRSITLSASGDALDDQAVAAYLAKYSTKGTEATGHASRRLTPDTIDLYANPHGAHPERLIAAAWTLGQAPEWAGLRRWAHMLGFGGHFLTKARRYSITFGSIRAQRAAYRRTQALNDGHPRPEGHPETAPFQRQADLDTKTEETTLIIGFLAYAGTGWHSTGDQLLANTAAAQARERTRAGREELAHHAWEQSSSTPLAA</sequence>
<dbReference type="Proteomes" id="UP000579153">
    <property type="component" value="Unassembled WGS sequence"/>
</dbReference>
<feature type="region of interest" description="Disordered" evidence="1">
    <location>
        <begin position="457"/>
        <end position="477"/>
    </location>
</feature>
<evidence type="ECO:0000256" key="1">
    <source>
        <dbReference type="SAM" id="MobiDB-lite"/>
    </source>
</evidence>
<dbReference type="EMBL" id="JACHMB010000001">
    <property type="protein sequence ID" value="MBB5778651.1"/>
    <property type="molecule type" value="Genomic_DNA"/>
</dbReference>
<keyword evidence="3" id="KW-1185">Reference proteome</keyword>
<accession>A0A7W9G7L5</accession>
<feature type="compositionally biased region" description="Basic and acidic residues" evidence="1">
    <location>
        <begin position="516"/>
        <end position="532"/>
    </location>
</feature>
<evidence type="ECO:0000313" key="2">
    <source>
        <dbReference type="EMBL" id="MBB5778651.1"/>
    </source>
</evidence>
<dbReference type="AlphaFoldDB" id="A0A7W9G7L5"/>
<feature type="region of interest" description="Disordered" evidence="1">
    <location>
        <begin position="516"/>
        <end position="542"/>
    </location>
</feature>
<name>A0A7W9G7L5_9ACTN</name>
<proteinExistence type="predicted"/>
<evidence type="ECO:0008006" key="4">
    <source>
        <dbReference type="Google" id="ProtNLM"/>
    </source>
</evidence>